<proteinExistence type="predicted"/>
<dbReference type="PANTHER" id="PTHR10434:SF40">
    <property type="entry name" value="1-ACYL-SN-GLYCEROL-3-PHOSPHATE ACYLTRANSFERASE"/>
    <property type="match status" value="1"/>
</dbReference>
<dbReference type="STRING" id="1122125.GCA_000423185_00129"/>
<comment type="pathway">
    <text evidence="1">Lipid metabolism.</text>
</comment>
<evidence type="ECO:0000256" key="5">
    <source>
        <dbReference type="SAM" id="Phobius"/>
    </source>
</evidence>
<evidence type="ECO:0000313" key="7">
    <source>
        <dbReference type="EMBL" id="OWJ64107.1"/>
    </source>
</evidence>
<reference evidence="8" key="1">
    <citation type="submission" date="2017-05" db="EMBL/GenBank/DDBJ databases">
        <authorList>
            <person name="Macchi M."/>
            <person name="Festa S."/>
            <person name="Coppotelli B.M."/>
            <person name="Morelli I.S."/>
        </authorList>
    </citation>
    <scope>NUCLEOTIDE SEQUENCE [LARGE SCALE GENOMIC DNA]</scope>
    <source>
        <strain evidence="8">I</strain>
    </source>
</reference>
<evidence type="ECO:0000256" key="4">
    <source>
        <dbReference type="SAM" id="MobiDB-lite"/>
    </source>
</evidence>
<feature type="transmembrane region" description="Helical" evidence="5">
    <location>
        <begin position="6"/>
        <end position="30"/>
    </location>
</feature>
<dbReference type="InterPro" id="IPR002123">
    <property type="entry name" value="Plipid/glycerol_acylTrfase"/>
</dbReference>
<dbReference type="SUPFAM" id="SSF69593">
    <property type="entry name" value="Glycerol-3-phosphate (1)-acyltransferase"/>
    <property type="match status" value="1"/>
</dbReference>
<name>A0A211ZG68_9PROT</name>
<dbReference type="EMBL" id="NHON01000068">
    <property type="protein sequence ID" value="OWJ64107.1"/>
    <property type="molecule type" value="Genomic_DNA"/>
</dbReference>
<dbReference type="Pfam" id="PF01553">
    <property type="entry name" value="Acyltransferase"/>
    <property type="match status" value="1"/>
</dbReference>
<keyword evidence="5" id="KW-0812">Transmembrane</keyword>
<feature type="region of interest" description="Disordered" evidence="4">
    <location>
        <begin position="229"/>
        <end position="251"/>
    </location>
</feature>
<gene>
    <name evidence="7" type="ORF">BWR60_26410</name>
</gene>
<evidence type="ECO:0000256" key="2">
    <source>
        <dbReference type="ARBA" id="ARBA00022679"/>
    </source>
</evidence>
<dbReference type="GO" id="GO:0006654">
    <property type="term" value="P:phosphatidic acid biosynthetic process"/>
    <property type="evidence" value="ECO:0007669"/>
    <property type="project" value="TreeGrafter"/>
</dbReference>
<evidence type="ECO:0000256" key="3">
    <source>
        <dbReference type="ARBA" id="ARBA00023315"/>
    </source>
</evidence>
<dbReference type="RefSeq" id="WP_088154601.1">
    <property type="nucleotide sequence ID" value="NZ_NHON01000068.1"/>
</dbReference>
<feature type="domain" description="Phospholipid/glycerol acyltransferase" evidence="6">
    <location>
        <begin position="71"/>
        <end position="185"/>
    </location>
</feature>
<comment type="caution">
    <text evidence="7">The sequence shown here is derived from an EMBL/GenBank/DDBJ whole genome shotgun (WGS) entry which is preliminary data.</text>
</comment>
<keyword evidence="5" id="KW-1133">Transmembrane helix</keyword>
<dbReference type="PANTHER" id="PTHR10434">
    <property type="entry name" value="1-ACYL-SN-GLYCEROL-3-PHOSPHATE ACYLTRANSFERASE"/>
    <property type="match status" value="1"/>
</dbReference>
<dbReference type="GO" id="GO:0003841">
    <property type="term" value="F:1-acylglycerol-3-phosphate O-acyltransferase activity"/>
    <property type="evidence" value="ECO:0007669"/>
    <property type="project" value="TreeGrafter"/>
</dbReference>
<dbReference type="OrthoDB" id="5290997at2"/>
<keyword evidence="2 7" id="KW-0808">Transferase</keyword>
<organism evidence="7 8">
    <name type="scientific">Inquilinus limosus</name>
    <dbReference type="NCBI Taxonomy" id="171674"/>
    <lineage>
        <taxon>Bacteria</taxon>
        <taxon>Pseudomonadati</taxon>
        <taxon>Pseudomonadota</taxon>
        <taxon>Alphaproteobacteria</taxon>
        <taxon>Rhodospirillales</taxon>
        <taxon>Rhodospirillaceae</taxon>
        <taxon>Inquilinus</taxon>
    </lineage>
</organism>
<accession>A0A211ZG68</accession>
<evidence type="ECO:0000259" key="6">
    <source>
        <dbReference type="SMART" id="SM00563"/>
    </source>
</evidence>
<protein>
    <submittedName>
        <fullName evidence="7">1-acyl-sn-glycerol-3-phosphate acyltransferase</fullName>
    </submittedName>
</protein>
<sequence>MVILRSALYTLLFYGWTTVCCFALLPSMLLSHRAMMAWIFVWLRVTHWLEKTVLGIDYRVVGRENLPDGACIVAAKHQSAWETLKLHLLLPDPAIVLKSELLKVPVWGKYLLKTGMIPVDRGAGSKAIRSMIDHARVRVAEGRPIAIFPQGTRTAPGTWRPYRIGVGALYEGLDVPVVPMALNSGVFWGRRAFRKRPGTITVEFLPPIPPGLPRDEMMRRLEEELETASERLSVAAGGPPTPRPAKVTATV</sequence>
<keyword evidence="3 7" id="KW-0012">Acyltransferase</keyword>
<dbReference type="AlphaFoldDB" id="A0A211ZG68"/>
<evidence type="ECO:0000313" key="8">
    <source>
        <dbReference type="Proteomes" id="UP000196655"/>
    </source>
</evidence>
<dbReference type="SMART" id="SM00563">
    <property type="entry name" value="PlsC"/>
    <property type="match status" value="1"/>
</dbReference>
<dbReference type="Proteomes" id="UP000196655">
    <property type="component" value="Unassembled WGS sequence"/>
</dbReference>
<dbReference type="CDD" id="cd07989">
    <property type="entry name" value="LPLAT_AGPAT-like"/>
    <property type="match status" value="1"/>
</dbReference>
<keyword evidence="8" id="KW-1185">Reference proteome</keyword>
<evidence type="ECO:0000256" key="1">
    <source>
        <dbReference type="ARBA" id="ARBA00005189"/>
    </source>
</evidence>
<keyword evidence="5" id="KW-0472">Membrane</keyword>